<dbReference type="OrthoDB" id="117888at2"/>
<evidence type="ECO:0000313" key="4">
    <source>
        <dbReference type="Proteomes" id="UP000242469"/>
    </source>
</evidence>
<dbReference type="Proteomes" id="UP000242469">
    <property type="component" value="Unassembled WGS sequence"/>
</dbReference>
<dbReference type="AlphaFoldDB" id="A0A1H3XG01"/>
<keyword evidence="4" id="KW-1185">Reference proteome</keyword>
<dbReference type="InterPro" id="IPR024467">
    <property type="entry name" value="Xre/MbcA/ParS-like_toxin-bd"/>
</dbReference>
<dbReference type="STRING" id="1122198.SAMN02745729_101140"/>
<reference evidence="4" key="1">
    <citation type="submission" date="2016-10" db="EMBL/GenBank/DDBJ databases">
        <authorList>
            <person name="Varghese N."/>
            <person name="Submissions S."/>
        </authorList>
    </citation>
    <scope>NUCLEOTIDE SEQUENCE [LARGE SCALE GENOMIC DNA]</scope>
    <source>
        <strain evidence="4">DSM 11526</strain>
    </source>
</reference>
<feature type="domain" description="Antitoxin Xre/MbcA/ParS-like toxin-binding" evidence="1">
    <location>
        <begin position="78"/>
        <end position="129"/>
    </location>
</feature>
<name>A0A1H3XG01_9GAMM</name>
<feature type="domain" description="Antitoxin Xre-like helix-turn-helix" evidence="2">
    <location>
        <begin position="13"/>
        <end position="74"/>
    </location>
</feature>
<proteinExistence type="predicted"/>
<dbReference type="EMBL" id="FNRJ01000001">
    <property type="protein sequence ID" value="SDZ98317.1"/>
    <property type="molecule type" value="Genomic_DNA"/>
</dbReference>
<evidence type="ECO:0000259" key="1">
    <source>
        <dbReference type="Pfam" id="PF09722"/>
    </source>
</evidence>
<accession>A0A1H3XG01</accession>
<gene>
    <name evidence="3" type="ORF">SAMN02745729_101140</name>
</gene>
<dbReference type="InterPro" id="IPR046847">
    <property type="entry name" value="Xre-like_HTH"/>
</dbReference>
<evidence type="ECO:0000259" key="2">
    <source>
        <dbReference type="Pfam" id="PF20432"/>
    </source>
</evidence>
<dbReference type="RefSeq" id="WP_091821503.1">
    <property type="nucleotide sequence ID" value="NZ_FNRJ01000001.1"/>
</dbReference>
<dbReference type="Pfam" id="PF20432">
    <property type="entry name" value="Xre-like-HTH"/>
    <property type="match status" value="1"/>
</dbReference>
<sequence length="129" mass="14611">MLAKSEHAAKTDERRRSEVALKAFFRITEGWGLGNQEQQVLLGSPPRSTFYKWKKGEGPAISGDTLERISYILGIYKALRILFPTEEQANAWPRKANREFDGESAISVMLKGRVINLADVRRYLDAVRG</sequence>
<dbReference type="GO" id="GO:0003677">
    <property type="term" value="F:DNA binding"/>
    <property type="evidence" value="ECO:0007669"/>
    <property type="project" value="InterPro"/>
</dbReference>
<dbReference type="Pfam" id="PF09722">
    <property type="entry name" value="Xre_MbcA_ParS_C"/>
    <property type="match status" value="1"/>
</dbReference>
<organism evidence="3 4">
    <name type="scientific">Marinobacterium iners DSM 11526</name>
    <dbReference type="NCBI Taxonomy" id="1122198"/>
    <lineage>
        <taxon>Bacteria</taxon>
        <taxon>Pseudomonadati</taxon>
        <taxon>Pseudomonadota</taxon>
        <taxon>Gammaproteobacteria</taxon>
        <taxon>Oceanospirillales</taxon>
        <taxon>Oceanospirillaceae</taxon>
        <taxon>Marinobacterium</taxon>
    </lineage>
</organism>
<protein>
    <submittedName>
        <fullName evidence="3">Uncharacterized protein</fullName>
    </submittedName>
</protein>
<evidence type="ECO:0000313" key="3">
    <source>
        <dbReference type="EMBL" id="SDZ98317.1"/>
    </source>
</evidence>